<evidence type="ECO:0000313" key="2">
    <source>
        <dbReference type="Proteomes" id="UP001234178"/>
    </source>
</evidence>
<proteinExistence type="predicted"/>
<dbReference type="EMBL" id="JAOYFB010000005">
    <property type="protein sequence ID" value="KAK4016395.1"/>
    <property type="molecule type" value="Genomic_DNA"/>
</dbReference>
<accession>A0ABQ9ZU01</accession>
<reference evidence="1 2" key="1">
    <citation type="journal article" date="2023" name="Nucleic Acids Res.">
        <title>The hologenome of Daphnia magna reveals possible DNA methylation and microbiome-mediated evolution of the host genome.</title>
        <authorList>
            <person name="Chaturvedi A."/>
            <person name="Li X."/>
            <person name="Dhandapani V."/>
            <person name="Marshall H."/>
            <person name="Kissane S."/>
            <person name="Cuenca-Cambronero M."/>
            <person name="Asole G."/>
            <person name="Calvet F."/>
            <person name="Ruiz-Romero M."/>
            <person name="Marangio P."/>
            <person name="Guigo R."/>
            <person name="Rago D."/>
            <person name="Mirbahai L."/>
            <person name="Eastwood N."/>
            <person name="Colbourne J.K."/>
            <person name="Zhou J."/>
            <person name="Mallon E."/>
            <person name="Orsini L."/>
        </authorList>
    </citation>
    <scope>NUCLEOTIDE SEQUENCE [LARGE SCALE GENOMIC DNA]</scope>
    <source>
        <strain evidence="1">LRV0_1</strain>
    </source>
</reference>
<evidence type="ECO:0000313" key="1">
    <source>
        <dbReference type="EMBL" id="KAK4016395.1"/>
    </source>
</evidence>
<comment type="caution">
    <text evidence="1">The sequence shown here is derived from an EMBL/GenBank/DDBJ whole genome shotgun (WGS) entry which is preliminary data.</text>
</comment>
<protein>
    <submittedName>
        <fullName evidence="1">Uncharacterized protein</fullName>
    </submittedName>
</protein>
<dbReference type="Proteomes" id="UP001234178">
    <property type="component" value="Unassembled WGS sequence"/>
</dbReference>
<keyword evidence="2" id="KW-1185">Reference proteome</keyword>
<organism evidence="1 2">
    <name type="scientific">Daphnia magna</name>
    <dbReference type="NCBI Taxonomy" id="35525"/>
    <lineage>
        <taxon>Eukaryota</taxon>
        <taxon>Metazoa</taxon>
        <taxon>Ecdysozoa</taxon>
        <taxon>Arthropoda</taxon>
        <taxon>Crustacea</taxon>
        <taxon>Branchiopoda</taxon>
        <taxon>Diplostraca</taxon>
        <taxon>Cladocera</taxon>
        <taxon>Anomopoda</taxon>
        <taxon>Daphniidae</taxon>
        <taxon>Daphnia</taxon>
    </lineage>
</organism>
<name>A0ABQ9ZU01_9CRUS</name>
<sequence length="74" mass="8678">MAQLTHGYQELPSWFSDPETSIVKSFQYVLLDLNSWRRNFTIGQNPNGRSIENVGPLLMNFHQHSSTRRTRSKR</sequence>
<gene>
    <name evidence="1" type="ORF">OUZ56_031348</name>
</gene>